<comment type="caution">
    <text evidence="3">The sequence shown here is derived from an EMBL/GenBank/DDBJ whole genome shotgun (WGS) entry which is preliminary data.</text>
</comment>
<evidence type="ECO:0008006" key="5">
    <source>
        <dbReference type="Google" id="ProtNLM"/>
    </source>
</evidence>
<feature type="signal peptide" evidence="2">
    <location>
        <begin position="1"/>
        <end position="22"/>
    </location>
</feature>
<evidence type="ECO:0000256" key="2">
    <source>
        <dbReference type="SAM" id="SignalP"/>
    </source>
</evidence>
<gene>
    <name evidence="3" type="ORF">GCM10010990_06830</name>
</gene>
<evidence type="ECO:0000256" key="1">
    <source>
        <dbReference type="SAM" id="MobiDB-lite"/>
    </source>
</evidence>
<keyword evidence="2" id="KW-0732">Signal</keyword>
<feature type="chain" id="PRO_5037598501" description="Lipoprotein" evidence="2">
    <location>
        <begin position="23"/>
        <end position="113"/>
    </location>
</feature>
<feature type="compositionally biased region" description="Basic and acidic residues" evidence="1">
    <location>
        <begin position="54"/>
        <end position="66"/>
    </location>
</feature>
<keyword evidence="4" id="KW-1185">Reference proteome</keyword>
<dbReference type="PROSITE" id="PS51257">
    <property type="entry name" value="PROKAR_LIPOPROTEIN"/>
    <property type="match status" value="1"/>
</dbReference>
<accession>A0A916YT97</accession>
<proteinExistence type="predicted"/>
<dbReference type="EMBL" id="BMIP01000001">
    <property type="protein sequence ID" value="GGD60024.1"/>
    <property type="molecule type" value="Genomic_DNA"/>
</dbReference>
<evidence type="ECO:0000313" key="4">
    <source>
        <dbReference type="Proteomes" id="UP000612349"/>
    </source>
</evidence>
<reference evidence="3" key="2">
    <citation type="submission" date="2020-09" db="EMBL/GenBank/DDBJ databases">
        <authorList>
            <person name="Sun Q."/>
            <person name="Zhou Y."/>
        </authorList>
    </citation>
    <scope>NUCLEOTIDE SEQUENCE</scope>
    <source>
        <strain evidence="3">CGMCC 1.15360</strain>
    </source>
</reference>
<dbReference type="Proteomes" id="UP000612349">
    <property type="component" value="Unassembled WGS sequence"/>
</dbReference>
<reference evidence="3" key="1">
    <citation type="journal article" date="2014" name="Int. J. Syst. Evol. Microbiol.">
        <title>Complete genome sequence of Corynebacterium casei LMG S-19264T (=DSM 44701T), isolated from a smear-ripened cheese.</title>
        <authorList>
            <consortium name="US DOE Joint Genome Institute (JGI-PGF)"/>
            <person name="Walter F."/>
            <person name="Albersmeier A."/>
            <person name="Kalinowski J."/>
            <person name="Ruckert C."/>
        </authorList>
    </citation>
    <scope>NUCLEOTIDE SEQUENCE</scope>
    <source>
        <strain evidence="3">CGMCC 1.15360</strain>
    </source>
</reference>
<protein>
    <recommendedName>
        <fullName evidence="5">Lipoprotein</fullName>
    </recommendedName>
</protein>
<dbReference type="RefSeq" id="WP_066773376.1">
    <property type="nucleotide sequence ID" value="NZ_BMIP01000001.1"/>
</dbReference>
<name>A0A916YT97_9SPHN</name>
<organism evidence="3 4">
    <name type="scientific">Croceicoccus mobilis</name>
    <dbReference type="NCBI Taxonomy" id="1703339"/>
    <lineage>
        <taxon>Bacteria</taxon>
        <taxon>Pseudomonadati</taxon>
        <taxon>Pseudomonadota</taxon>
        <taxon>Alphaproteobacteria</taxon>
        <taxon>Sphingomonadales</taxon>
        <taxon>Erythrobacteraceae</taxon>
        <taxon>Croceicoccus</taxon>
    </lineage>
</organism>
<evidence type="ECO:0000313" key="3">
    <source>
        <dbReference type="EMBL" id="GGD60024.1"/>
    </source>
</evidence>
<feature type="region of interest" description="Disordered" evidence="1">
    <location>
        <begin position="41"/>
        <end position="66"/>
    </location>
</feature>
<sequence>MPARSSRPMLAILACAATPLLGGCIAKTALDVATLPVRAAGSAVDMATTSQSEADEKRGRELRKREEKLGKLERKYEKQREDCFDGDQDACDKARATYAQIEALWPTIPAPVD</sequence>
<dbReference type="AlphaFoldDB" id="A0A916YT97"/>